<keyword evidence="4" id="KW-1185">Reference proteome</keyword>
<organism evidence="3 4">
    <name type="scientific">Helicoverpa armigera</name>
    <name type="common">Cotton bollworm</name>
    <name type="synonym">Heliothis armigera</name>
    <dbReference type="NCBI Taxonomy" id="29058"/>
    <lineage>
        <taxon>Eukaryota</taxon>
        <taxon>Metazoa</taxon>
        <taxon>Ecdysozoa</taxon>
        <taxon>Arthropoda</taxon>
        <taxon>Hexapoda</taxon>
        <taxon>Insecta</taxon>
        <taxon>Pterygota</taxon>
        <taxon>Neoptera</taxon>
        <taxon>Endopterygota</taxon>
        <taxon>Lepidoptera</taxon>
        <taxon>Glossata</taxon>
        <taxon>Ditrysia</taxon>
        <taxon>Noctuoidea</taxon>
        <taxon>Noctuidae</taxon>
        <taxon>Heliothinae</taxon>
        <taxon>Helicoverpa</taxon>
    </lineage>
</organism>
<dbReference type="GO" id="GO:0006790">
    <property type="term" value="P:sulfur compound metabolic process"/>
    <property type="evidence" value="ECO:0007669"/>
    <property type="project" value="TreeGrafter"/>
</dbReference>
<accession>A0A2W1BH33</accession>
<name>A0A2W1BH33_HELAM</name>
<feature type="transmembrane region" description="Helical" evidence="1">
    <location>
        <begin position="18"/>
        <end position="35"/>
    </location>
</feature>
<keyword evidence="1" id="KW-0472">Membrane</keyword>
<keyword evidence="1" id="KW-0812">Transmembrane</keyword>
<evidence type="ECO:0000259" key="2">
    <source>
        <dbReference type="Pfam" id="PF00685"/>
    </source>
</evidence>
<dbReference type="InterPro" id="IPR051135">
    <property type="entry name" value="Gal/GlcNAc/GalNAc_ST"/>
</dbReference>
<dbReference type="InterPro" id="IPR000863">
    <property type="entry name" value="Sulfotransferase_dom"/>
</dbReference>
<dbReference type="EMBL" id="KZ150220">
    <property type="protein sequence ID" value="PZC72110.1"/>
    <property type="molecule type" value="Genomic_DNA"/>
</dbReference>
<dbReference type="OrthoDB" id="6138663at2759"/>
<sequence>MVNIRRLIARLARLGRRIYLLFCVIVFIIIATNYNKKMFLNETIKEKSSKPKLTTVYKVPSCVYKVPSHYIKEHVSTARAKLNYQLSFYNFSLNLDNLVMESGGRPLRSLILSTWKSGTTFLGEILNAIPGSYYFYEPLLMYGIKQIREREQPEADIALHTITSLLKCNYETLKKYLEFARERVDQLRRNTRIWHHCKFMKHLCCDFEFMSQICMLFPFQVMKLVRLRLKLIPKILDDKELNVKLIFLVRDPRGMMHSRRNVEFCPNTTDCGDPKIACQDMLNDYVAARDLLQKYPGRLMVIRFEELAMEPYDVSLRILKFLGHSVTGPVYEYLNKHTNATKPFSNTYRVSSRVPFKWKNKMDFVAVSEIQEVCKLAMKKWGYKMAFNETHMRSEDFNPLDNYTI</sequence>
<dbReference type="Gene3D" id="3.40.50.300">
    <property type="entry name" value="P-loop containing nucleotide triphosphate hydrolases"/>
    <property type="match status" value="1"/>
</dbReference>
<dbReference type="PANTHER" id="PTHR10704">
    <property type="entry name" value="CARBOHYDRATE SULFOTRANSFERASE"/>
    <property type="match status" value="1"/>
</dbReference>
<dbReference type="Proteomes" id="UP000249218">
    <property type="component" value="Unassembled WGS sequence"/>
</dbReference>
<dbReference type="AlphaFoldDB" id="A0A2W1BH33"/>
<feature type="domain" description="Sulfotransferase" evidence="2">
    <location>
        <begin position="109"/>
        <end position="382"/>
    </location>
</feature>
<gene>
    <name evidence="3" type="primary">HaOG211925</name>
    <name evidence="3" type="ORF">B5X24_HaOG211925</name>
</gene>
<dbReference type="PANTHER" id="PTHR10704:SF44">
    <property type="entry name" value="LD35051P-RELATED"/>
    <property type="match status" value="1"/>
</dbReference>
<keyword evidence="1" id="KW-1133">Transmembrane helix</keyword>
<evidence type="ECO:0000313" key="4">
    <source>
        <dbReference type="Proteomes" id="UP000249218"/>
    </source>
</evidence>
<evidence type="ECO:0000256" key="1">
    <source>
        <dbReference type="SAM" id="Phobius"/>
    </source>
</evidence>
<dbReference type="GO" id="GO:0006044">
    <property type="term" value="P:N-acetylglucosamine metabolic process"/>
    <property type="evidence" value="ECO:0007669"/>
    <property type="project" value="TreeGrafter"/>
</dbReference>
<reference evidence="3 4" key="1">
    <citation type="journal article" date="2017" name="BMC Biol.">
        <title>Genomic innovations, transcriptional plasticity and gene loss underlying the evolution and divergence of two highly polyphagous and invasive Helicoverpa pest species.</title>
        <authorList>
            <person name="Pearce S.L."/>
            <person name="Clarke D.F."/>
            <person name="East P.D."/>
            <person name="Elfekih S."/>
            <person name="Gordon K.H."/>
            <person name="Jermiin L.S."/>
            <person name="McGaughran A."/>
            <person name="Oakeshott J.G."/>
            <person name="Papanikolaou A."/>
            <person name="Perera O.P."/>
            <person name="Rane R.V."/>
            <person name="Richards S."/>
            <person name="Tay W.T."/>
            <person name="Walsh T.K."/>
            <person name="Anderson A."/>
            <person name="Anderson C.J."/>
            <person name="Asgari S."/>
            <person name="Board P.G."/>
            <person name="Bretschneider A."/>
            <person name="Campbell P.M."/>
            <person name="Chertemps T."/>
            <person name="Christeller J.T."/>
            <person name="Coppin C.W."/>
            <person name="Downes S.J."/>
            <person name="Duan G."/>
            <person name="Farnsworth C.A."/>
            <person name="Good R.T."/>
            <person name="Han L.B."/>
            <person name="Han Y.C."/>
            <person name="Hatje K."/>
            <person name="Horne I."/>
            <person name="Huang Y.P."/>
            <person name="Hughes D.S."/>
            <person name="Jacquin-Joly E."/>
            <person name="James W."/>
            <person name="Jhangiani S."/>
            <person name="Kollmar M."/>
            <person name="Kuwar S.S."/>
            <person name="Li S."/>
            <person name="Liu N.Y."/>
            <person name="Maibeche M.T."/>
            <person name="Miller J.R."/>
            <person name="Montagne N."/>
            <person name="Perry T."/>
            <person name="Qu J."/>
            <person name="Song S.V."/>
            <person name="Sutton G.G."/>
            <person name="Vogel H."/>
            <person name="Walenz B.P."/>
            <person name="Xu W."/>
            <person name="Zhang H.J."/>
            <person name="Zou Z."/>
            <person name="Batterham P."/>
            <person name="Edwards O.R."/>
            <person name="Feyereisen R."/>
            <person name="Gibbs R.A."/>
            <person name="Heckel D.G."/>
            <person name="McGrath A."/>
            <person name="Robin C."/>
            <person name="Scherer S.E."/>
            <person name="Worley K.C."/>
            <person name="Wu Y.D."/>
        </authorList>
    </citation>
    <scope>NUCLEOTIDE SEQUENCE [LARGE SCALE GENOMIC DNA]</scope>
    <source>
        <strain evidence="3">Harm_GR_Male_#8</strain>
        <tissue evidence="3">Whole organism</tissue>
    </source>
</reference>
<protein>
    <recommendedName>
        <fullName evidence="2">Sulfotransferase domain-containing protein</fullName>
    </recommendedName>
</protein>
<proteinExistence type="predicted"/>
<evidence type="ECO:0000313" key="3">
    <source>
        <dbReference type="EMBL" id="PZC72110.1"/>
    </source>
</evidence>
<dbReference type="GO" id="GO:0001517">
    <property type="term" value="F:N-acetylglucosamine 6-O-sulfotransferase activity"/>
    <property type="evidence" value="ECO:0007669"/>
    <property type="project" value="TreeGrafter"/>
</dbReference>
<dbReference type="Pfam" id="PF00685">
    <property type="entry name" value="Sulfotransfer_1"/>
    <property type="match status" value="1"/>
</dbReference>
<dbReference type="InterPro" id="IPR027417">
    <property type="entry name" value="P-loop_NTPase"/>
</dbReference>
<dbReference type="SUPFAM" id="SSF52540">
    <property type="entry name" value="P-loop containing nucleoside triphosphate hydrolases"/>
    <property type="match status" value="1"/>
</dbReference>